<keyword evidence="1" id="KW-0812">Transmembrane</keyword>
<protein>
    <submittedName>
        <fullName evidence="2">Prepilin-type N-terminal cleavage/methylation domain-containing protein</fullName>
    </submittedName>
</protein>
<accession>A0ABR6WMU4</accession>
<feature type="transmembrane region" description="Helical" evidence="1">
    <location>
        <begin position="35"/>
        <end position="59"/>
    </location>
</feature>
<reference evidence="2 3" key="1">
    <citation type="journal article" date="2020" name="mSystems">
        <title>Defining Genomic and Predicted Metabolic Features of the Acetobacterium Genus.</title>
        <authorList>
            <person name="Ross D.E."/>
            <person name="Marshall C.W."/>
            <person name="Gulliver D."/>
            <person name="May H.D."/>
            <person name="Norman R.S."/>
        </authorList>
    </citation>
    <scope>NUCLEOTIDE SEQUENCE [LARGE SCALE GENOMIC DNA]</scope>
    <source>
        <strain evidence="2 3">DSM 9173</strain>
    </source>
</reference>
<dbReference type="NCBIfam" id="TIGR02532">
    <property type="entry name" value="IV_pilin_GFxxxE"/>
    <property type="match status" value="1"/>
</dbReference>
<evidence type="ECO:0000313" key="2">
    <source>
        <dbReference type="EMBL" id="MBC3797838.1"/>
    </source>
</evidence>
<keyword evidence="3" id="KW-1185">Reference proteome</keyword>
<dbReference type="Pfam" id="PF07963">
    <property type="entry name" value="N_methyl"/>
    <property type="match status" value="1"/>
</dbReference>
<keyword evidence="1" id="KW-1133">Transmembrane helix</keyword>
<proteinExistence type="predicted"/>
<dbReference type="RefSeq" id="WP_148602946.1">
    <property type="nucleotide sequence ID" value="NZ_RXYB01000005.1"/>
</dbReference>
<gene>
    <name evidence="2" type="ORF">GH807_12365</name>
</gene>
<keyword evidence="1" id="KW-0472">Membrane</keyword>
<evidence type="ECO:0000256" key="1">
    <source>
        <dbReference type="SAM" id="Phobius"/>
    </source>
</evidence>
<sequence>MINIVRRINDFKISLQKRKEAKYSKEKSNRAQNGFTIMELMVTLAILSLLTVSMFSINLSGKGKITERAFNEECEKTLYTLLQYQNEAIMDGNYRQVRFLDNGMQISWTKDKVHHIVFIPANTFSYTGSYTKEIALNLYGHGTVSQGGTVNLVSPIGVTRKIIVQLGNGRIYLDEP</sequence>
<comment type="caution">
    <text evidence="2">The sequence shown here is derived from an EMBL/GenBank/DDBJ whole genome shotgun (WGS) entry which is preliminary data.</text>
</comment>
<dbReference type="Proteomes" id="UP000653358">
    <property type="component" value="Unassembled WGS sequence"/>
</dbReference>
<dbReference type="InterPro" id="IPR012902">
    <property type="entry name" value="N_methyl_site"/>
</dbReference>
<organism evidence="2 3">
    <name type="scientific">Acetobacterium tundrae</name>
    <dbReference type="NCBI Taxonomy" id="132932"/>
    <lineage>
        <taxon>Bacteria</taxon>
        <taxon>Bacillati</taxon>
        <taxon>Bacillota</taxon>
        <taxon>Clostridia</taxon>
        <taxon>Eubacteriales</taxon>
        <taxon>Eubacteriaceae</taxon>
        <taxon>Acetobacterium</taxon>
    </lineage>
</organism>
<dbReference type="InterPro" id="IPR045584">
    <property type="entry name" value="Pilin-like"/>
</dbReference>
<dbReference type="EMBL" id="WJBB01000016">
    <property type="protein sequence ID" value="MBC3797838.1"/>
    <property type="molecule type" value="Genomic_DNA"/>
</dbReference>
<dbReference type="SUPFAM" id="SSF54523">
    <property type="entry name" value="Pili subunits"/>
    <property type="match status" value="1"/>
</dbReference>
<name>A0ABR6WMU4_9FIRM</name>
<evidence type="ECO:0000313" key="3">
    <source>
        <dbReference type="Proteomes" id="UP000653358"/>
    </source>
</evidence>